<keyword evidence="2" id="KW-1133">Transmembrane helix</keyword>
<keyword evidence="5" id="KW-1185">Reference proteome</keyword>
<dbReference type="Gene3D" id="3.20.80.10">
    <property type="entry name" value="Regulatory factor, effector binding domain"/>
    <property type="match status" value="1"/>
</dbReference>
<dbReference type="InterPro" id="IPR005031">
    <property type="entry name" value="COQ10_START"/>
</dbReference>
<evidence type="ECO:0000313" key="4">
    <source>
        <dbReference type="EMBL" id="MCB4809436.1"/>
    </source>
</evidence>
<evidence type="ECO:0000313" key="5">
    <source>
        <dbReference type="Proteomes" id="UP001139286"/>
    </source>
</evidence>
<feature type="domain" description="AraC effector-binding" evidence="3">
    <location>
        <begin position="182"/>
        <end position="340"/>
    </location>
</feature>
<dbReference type="Proteomes" id="UP001139286">
    <property type="component" value="Unassembled WGS sequence"/>
</dbReference>
<feature type="transmembrane region" description="Helical" evidence="2">
    <location>
        <begin position="6"/>
        <end position="24"/>
    </location>
</feature>
<comment type="similarity">
    <text evidence="1">Belongs to the ribosome association toxin RatA family.</text>
</comment>
<dbReference type="InterPro" id="IPR010499">
    <property type="entry name" value="AraC_E-bd"/>
</dbReference>
<comment type="caution">
    <text evidence="4">The sequence shown here is derived from an EMBL/GenBank/DDBJ whole genome shotgun (WGS) entry which is preliminary data.</text>
</comment>
<name>A0A9X1L823_9FLAO</name>
<dbReference type="CDD" id="cd07818">
    <property type="entry name" value="SRPBCC_1"/>
    <property type="match status" value="1"/>
</dbReference>
<dbReference type="Pfam" id="PF06445">
    <property type="entry name" value="GyrI-like"/>
    <property type="match status" value="1"/>
</dbReference>
<dbReference type="SMART" id="SM00871">
    <property type="entry name" value="AraC_E_bind"/>
    <property type="match status" value="1"/>
</dbReference>
<accession>A0A9X1L823</accession>
<dbReference type="SUPFAM" id="SSF55136">
    <property type="entry name" value="Probable bacterial effector-binding domain"/>
    <property type="match status" value="1"/>
</dbReference>
<dbReference type="Gene3D" id="3.30.530.20">
    <property type="match status" value="1"/>
</dbReference>
<dbReference type="RefSeq" id="WP_226696800.1">
    <property type="nucleotide sequence ID" value="NZ_JAJAPX010000006.1"/>
</dbReference>
<gene>
    <name evidence="4" type="ORF">LG651_14365</name>
</gene>
<dbReference type="Pfam" id="PF03364">
    <property type="entry name" value="Polyketide_cyc"/>
    <property type="match status" value="1"/>
</dbReference>
<dbReference type="InterPro" id="IPR011256">
    <property type="entry name" value="Reg_factor_effector_dom_sf"/>
</dbReference>
<sequence>MKALKYILFLLLIVIIGLAIYIAVQPNSFSFSRSRIINAPKSLLFNKINDFKSWPSFSPWIEHEPEAKLTYGDTTSGVNASYAWNGNILGEGGMKTLSVEQNKSINQKIFFIKPFESESDINWTFENTNEGTKVTWAMSGKQDFMTKMYTTFAGSIEENTSPDFDRGLFKLDSIVTAEMKKFTIKIDGISEYGGGFYMYKTTSATKENISKIIGKQFGEIMSYMAQNNIVASGMPFTIYNDMNPENGGIIMSNAIPVLNKVTPTGDGQILCGYIPKTKVVKTTLKGNYTNLPKAWEQTMQYLAKNNLEQAAIPPFEIYTNDPGDFPNPANWITEIYIPIK</sequence>
<dbReference type="AlphaFoldDB" id="A0A9X1L823"/>
<protein>
    <submittedName>
        <fullName evidence="4">GyrI-like domain-containing protein</fullName>
    </submittedName>
</protein>
<dbReference type="SUPFAM" id="SSF55961">
    <property type="entry name" value="Bet v1-like"/>
    <property type="match status" value="1"/>
</dbReference>
<keyword evidence="2" id="KW-0472">Membrane</keyword>
<evidence type="ECO:0000259" key="3">
    <source>
        <dbReference type="SMART" id="SM00871"/>
    </source>
</evidence>
<evidence type="ECO:0000256" key="1">
    <source>
        <dbReference type="ARBA" id="ARBA00008918"/>
    </source>
</evidence>
<dbReference type="InterPro" id="IPR029442">
    <property type="entry name" value="GyrI-like"/>
</dbReference>
<keyword evidence="2" id="KW-0812">Transmembrane</keyword>
<proteinExistence type="inferred from homology"/>
<dbReference type="InterPro" id="IPR023393">
    <property type="entry name" value="START-like_dom_sf"/>
</dbReference>
<reference evidence="4" key="1">
    <citation type="submission" date="2021-10" db="EMBL/GenBank/DDBJ databases">
        <title>Tamlana sargassums sp. nov., and Tamlana laminarinivorans sp. nov., two new bacteria isolated from the brown alga.</title>
        <authorList>
            <person name="Li J."/>
        </authorList>
    </citation>
    <scope>NUCLEOTIDE SEQUENCE</scope>
    <source>
        <strain evidence="4">62-3</strain>
    </source>
</reference>
<organism evidence="4 5">
    <name type="scientific">Neotamlana sargassicola</name>
    <dbReference type="NCBI Taxonomy" id="2883125"/>
    <lineage>
        <taxon>Bacteria</taxon>
        <taxon>Pseudomonadati</taxon>
        <taxon>Bacteroidota</taxon>
        <taxon>Flavobacteriia</taxon>
        <taxon>Flavobacteriales</taxon>
        <taxon>Flavobacteriaceae</taxon>
        <taxon>Neotamlana</taxon>
    </lineage>
</organism>
<dbReference type="EMBL" id="JAJAPX010000006">
    <property type="protein sequence ID" value="MCB4809436.1"/>
    <property type="molecule type" value="Genomic_DNA"/>
</dbReference>
<evidence type="ECO:0000256" key="2">
    <source>
        <dbReference type="SAM" id="Phobius"/>
    </source>
</evidence>